<reference evidence="1 2" key="1">
    <citation type="submission" date="2021-01" db="EMBL/GenBank/DDBJ databases">
        <title>Sequencing the genomes of 1000 actinobacteria strains.</title>
        <authorList>
            <person name="Klenk H.-P."/>
        </authorList>
    </citation>
    <scope>NUCLEOTIDE SEQUENCE [LARGE SCALE GENOMIC DNA]</scope>
    <source>
        <strain evidence="1 2">DSM 18662</strain>
    </source>
</reference>
<protein>
    <submittedName>
        <fullName evidence="1">Uncharacterized protein (TIGR01319 family)</fullName>
    </submittedName>
</protein>
<name>A0ABS2RGC2_9ACTN</name>
<sequence length="450" mass="45887">MTVLCVDFGSTFTKVGWVDADQAELRATVAVPTTLESDVLDGLATCCDLLRRQGCRVDGAEVLASSSAGGGLRIAVIGNERLVTSEAGSRVSLSSGGHVVEVISGGLDASGVGRLAAATPDLLLLVGGTDGGNAETLLRSAQTIAAAHLQLPVVVAGNAAAAAEVSELLSSVEHLIAANVVPEIGVFAPDDARRRVRQLFLTHVIGGKHLSRSAEFAQMVRGATPDVVLRGVETIAANGVAVAVVDVGGATTDVHSVLQVDAAEGAPEAGLSREVVAPSRASRTVEGDLGVRWSAPATLSHGQAEGLLTAADRTLLDMWVSTLSPSRLPHTAAERAADAVLATIAVAGALRRHSGRSEALLIAGRRVLHRSGVDLREVELLIGSGGVLRADPTAGVRLVSDALARAQGTGRMLPERPRVAVDGDYLLSPIGLLAEQNPAVAAALAASFGT</sequence>
<dbReference type="NCBIfam" id="TIGR01319">
    <property type="entry name" value="glmL_fam"/>
    <property type="match status" value="1"/>
</dbReference>
<organism evidence="1 2">
    <name type="scientific">Microlunatus panaciterrae</name>
    <dbReference type="NCBI Taxonomy" id="400768"/>
    <lineage>
        <taxon>Bacteria</taxon>
        <taxon>Bacillati</taxon>
        <taxon>Actinomycetota</taxon>
        <taxon>Actinomycetes</taxon>
        <taxon>Propionibacteriales</taxon>
        <taxon>Propionibacteriaceae</taxon>
        <taxon>Microlunatus</taxon>
    </lineage>
</organism>
<dbReference type="RefSeq" id="WP_204916630.1">
    <property type="nucleotide sequence ID" value="NZ_BAAAQP010000011.1"/>
</dbReference>
<evidence type="ECO:0000313" key="1">
    <source>
        <dbReference type="EMBL" id="MBM7798017.1"/>
    </source>
</evidence>
<evidence type="ECO:0000313" key="2">
    <source>
        <dbReference type="Proteomes" id="UP000704762"/>
    </source>
</evidence>
<dbReference type="EMBL" id="JAFBCF010000001">
    <property type="protein sequence ID" value="MBM7798017.1"/>
    <property type="molecule type" value="Genomic_DNA"/>
</dbReference>
<keyword evidence="2" id="KW-1185">Reference proteome</keyword>
<comment type="caution">
    <text evidence="1">The sequence shown here is derived from an EMBL/GenBank/DDBJ whole genome shotgun (WGS) entry which is preliminary data.</text>
</comment>
<dbReference type="Pfam" id="PF13941">
    <property type="entry name" value="MutL"/>
    <property type="match status" value="1"/>
</dbReference>
<gene>
    <name evidence="1" type="ORF">JOE57_000938</name>
</gene>
<proteinExistence type="predicted"/>
<dbReference type="Proteomes" id="UP000704762">
    <property type="component" value="Unassembled WGS sequence"/>
</dbReference>
<dbReference type="InterPro" id="IPR006230">
    <property type="entry name" value="MutL"/>
</dbReference>
<accession>A0ABS2RGC2</accession>